<dbReference type="InterPro" id="IPR036457">
    <property type="entry name" value="PPM-type-like_dom_sf"/>
</dbReference>
<evidence type="ECO:0000313" key="3">
    <source>
        <dbReference type="Proteomes" id="UP001472677"/>
    </source>
</evidence>
<dbReference type="EMBL" id="JBBPBM010000002">
    <property type="protein sequence ID" value="KAK8595709.1"/>
    <property type="molecule type" value="Genomic_DNA"/>
</dbReference>
<evidence type="ECO:0000313" key="2">
    <source>
        <dbReference type="EMBL" id="KAK8595709.1"/>
    </source>
</evidence>
<comment type="caution">
    <text evidence="2">The sequence shown here is derived from an EMBL/GenBank/DDBJ whole genome shotgun (WGS) entry which is preliminary data.</text>
</comment>
<dbReference type="CDD" id="cd00143">
    <property type="entry name" value="PP2Cc"/>
    <property type="match status" value="1"/>
</dbReference>
<accession>A0ABR2G5S1</accession>
<dbReference type="PANTHER" id="PTHR13832">
    <property type="entry name" value="PROTEIN PHOSPHATASE 2C"/>
    <property type="match status" value="1"/>
</dbReference>
<feature type="domain" description="PPM-type phosphatase" evidence="1">
    <location>
        <begin position="1"/>
        <end position="116"/>
    </location>
</feature>
<organism evidence="2 3">
    <name type="scientific">Hibiscus sabdariffa</name>
    <name type="common">roselle</name>
    <dbReference type="NCBI Taxonomy" id="183260"/>
    <lineage>
        <taxon>Eukaryota</taxon>
        <taxon>Viridiplantae</taxon>
        <taxon>Streptophyta</taxon>
        <taxon>Embryophyta</taxon>
        <taxon>Tracheophyta</taxon>
        <taxon>Spermatophyta</taxon>
        <taxon>Magnoliopsida</taxon>
        <taxon>eudicotyledons</taxon>
        <taxon>Gunneridae</taxon>
        <taxon>Pentapetalae</taxon>
        <taxon>rosids</taxon>
        <taxon>malvids</taxon>
        <taxon>Malvales</taxon>
        <taxon>Malvaceae</taxon>
        <taxon>Malvoideae</taxon>
        <taxon>Hibiscus</taxon>
    </lineage>
</organism>
<proteinExistence type="predicted"/>
<protein>
    <recommendedName>
        <fullName evidence="1">PPM-type phosphatase domain-containing protein</fullName>
    </recommendedName>
</protein>
<dbReference type="Pfam" id="PF00481">
    <property type="entry name" value="PP2C"/>
    <property type="match status" value="1"/>
</dbReference>
<name>A0ABR2G5S1_9ROSI</name>
<keyword evidence="3" id="KW-1185">Reference proteome</keyword>
<dbReference type="PANTHER" id="PTHR13832:SF684">
    <property type="entry name" value="PROTEIN PHOSPHATASE 2C 27-RELATED"/>
    <property type="match status" value="1"/>
</dbReference>
<reference evidence="2 3" key="1">
    <citation type="journal article" date="2024" name="G3 (Bethesda)">
        <title>Genome assembly of Hibiscus sabdariffa L. provides insights into metabolisms of medicinal natural products.</title>
        <authorList>
            <person name="Kim T."/>
        </authorList>
    </citation>
    <scope>NUCLEOTIDE SEQUENCE [LARGE SCALE GENOMIC DNA]</scope>
    <source>
        <strain evidence="2">TK-2024</strain>
        <tissue evidence="2">Old leaves</tissue>
    </source>
</reference>
<dbReference type="InterPro" id="IPR001932">
    <property type="entry name" value="PPM-type_phosphatase-like_dom"/>
</dbReference>
<sequence>MRVEDKEQMENWAHKDSPLDFVSGSNRDADFPLDLEKAVTRSFMEIDAAFAKSCSLESSLASGTTVLTAMIFGRSLLVANAGDSRAVLSWRGTAIEMSKDHRPCCMKERRRIESLV</sequence>
<dbReference type="Proteomes" id="UP001472677">
    <property type="component" value="Unassembled WGS sequence"/>
</dbReference>
<dbReference type="SUPFAM" id="SSF81606">
    <property type="entry name" value="PP2C-like"/>
    <property type="match status" value="1"/>
</dbReference>
<dbReference type="Gene3D" id="3.60.40.10">
    <property type="entry name" value="PPM-type phosphatase domain"/>
    <property type="match status" value="1"/>
</dbReference>
<evidence type="ECO:0000259" key="1">
    <source>
        <dbReference type="PROSITE" id="PS51746"/>
    </source>
</evidence>
<dbReference type="PROSITE" id="PS51746">
    <property type="entry name" value="PPM_2"/>
    <property type="match status" value="1"/>
</dbReference>
<dbReference type="InterPro" id="IPR015655">
    <property type="entry name" value="PP2C"/>
</dbReference>
<gene>
    <name evidence="2" type="ORF">V6N12_064221</name>
</gene>